<sequence length="171" mass="19006">MPHAIPSHPPIIPLNLSTWYRLQPAALPDLSLDVINDGTQLTVGNLQLASTGDFSGQHWRLVPSATHPGYFRLVTMWLGPARALDVYGVETTEPRLAETGDEVAGQQWQLIGQGGDVWRLTNMESGPDSMFLDIQGDQSGVVMTEGRRETQRWRLVRIREMRTGEGEEGTE</sequence>
<accession>A0AA40F3X0</accession>
<dbReference type="Pfam" id="PF14200">
    <property type="entry name" value="RicinB_lectin_2"/>
    <property type="match status" value="1"/>
</dbReference>
<evidence type="ECO:0000313" key="2">
    <source>
        <dbReference type="EMBL" id="KAK0750783.1"/>
    </source>
</evidence>
<protein>
    <recommendedName>
        <fullName evidence="1">Ricin B lectin domain-containing protein</fullName>
    </recommendedName>
</protein>
<dbReference type="CDD" id="cd00161">
    <property type="entry name" value="beta-trefoil_Ricin-like"/>
    <property type="match status" value="1"/>
</dbReference>
<evidence type="ECO:0000259" key="1">
    <source>
        <dbReference type="Pfam" id="PF14200"/>
    </source>
</evidence>
<dbReference type="SUPFAM" id="SSF50370">
    <property type="entry name" value="Ricin B-like lectins"/>
    <property type="match status" value="1"/>
</dbReference>
<dbReference type="EMBL" id="JAUKUD010000002">
    <property type="protein sequence ID" value="KAK0750783.1"/>
    <property type="molecule type" value="Genomic_DNA"/>
</dbReference>
<dbReference type="Proteomes" id="UP001172155">
    <property type="component" value="Unassembled WGS sequence"/>
</dbReference>
<gene>
    <name evidence="2" type="ORF">B0T18DRAFT_56768</name>
</gene>
<name>A0AA40F3X0_9PEZI</name>
<dbReference type="InterPro" id="IPR000772">
    <property type="entry name" value="Ricin_B_lectin"/>
</dbReference>
<proteinExistence type="predicted"/>
<dbReference type="InterPro" id="IPR035992">
    <property type="entry name" value="Ricin_B-like_lectins"/>
</dbReference>
<dbReference type="Gene3D" id="2.80.10.50">
    <property type="match status" value="1"/>
</dbReference>
<organism evidence="2 3">
    <name type="scientific">Schizothecium vesticola</name>
    <dbReference type="NCBI Taxonomy" id="314040"/>
    <lineage>
        <taxon>Eukaryota</taxon>
        <taxon>Fungi</taxon>
        <taxon>Dikarya</taxon>
        <taxon>Ascomycota</taxon>
        <taxon>Pezizomycotina</taxon>
        <taxon>Sordariomycetes</taxon>
        <taxon>Sordariomycetidae</taxon>
        <taxon>Sordariales</taxon>
        <taxon>Schizotheciaceae</taxon>
        <taxon>Schizothecium</taxon>
    </lineage>
</organism>
<dbReference type="AlphaFoldDB" id="A0AA40F3X0"/>
<reference evidence="2" key="1">
    <citation type="submission" date="2023-06" db="EMBL/GenBank/DDBJ databases">
        <title>Genome-scale phylogeny and comparative genomics of the fungal order Sordariales.</title>
        <authorList>
            <consortium name="Lawrence Berkeley National Laboratory"/>
            <person name="Hensen N."/>
            <person name="Bonometti L."/>
            <person name="Westerberg I."/>
            <person name="Brannstrom I.O."/>
            <person name="Guillou S."/>
            <person name="Cros-Aarteil S."/>
            <person name="Calhoun S."/>
            <person name="Haridas S."/>
            <person name="Kuo A."/>
            <person name="Mondo S."/>
            <person name="Pangilinan J."/>
            <person name="Riley R."/>
            <person name="LaButti K."/>
            <person name="Andreopoulos B."/>
            <person name="Lipzen A."/>
            <person name="Chen C."/>
            <person name="Yanf M."/>
            <person name="Daum C."/>
            <person name="Ng V."/>
            <person name="Clum A."/>
            <person name="Steindorff A."/>
            <person name="Ohm R."/>
            <person name="Martin F."/>
            <person name="Silar P."/>
            <person name="Natvig D."/>
            <person name="Lalanne C."/>
            <person name="Gautier V."/>
            <person name="Ament-velasquez S.L."/>
            <person name="Kruys A."/>
            <person name="Hutchinson M.I."/>
            <person name="Powell A.J."/>
            <person name="Barry K."/>
            <person name="Miller A.N."/>
            <person name="Grigoriev I.V."/>
            <person name="Debuchy R."/>
            <person name="Gladieux P."/>
            <person name="Thoren M.H."/>
            <person name="Johannesson H."/>
        </authorList>
    </citation>
    <scope>NUCLEOTIDE SEQUENCE</scope>
    <source>
        <strain evidence="2">SMH3187-1</strain>
    </source>
</reference>
<feature type="domain" description="Ricin B lectin" evidence="1">
    <location>
        <begin position="56"/>
        <end position="137"/>
    </location>
</feature>
<comment type="caution">
    <text evidence="2">The sequence shown here is derived from an EMBL/GenBank/DDBJ whole genome shotgun (WGS) entry which is preliminary data.</text>
</comment>
<evidence type="ECO:0000313" key="3">
    <source>
        <dbReference type="Proteomes" id="UP001172155"/>
    </source>
</evidence>
<keyword evidence="3" id="KW-1185">Reference proteome</keyword>